<organism evidence="2 3">
    <name type="scientific">Citrobacter rodentium (strain ICC168)</name>
    <name type="common">Citrobacter freundii biotype 4280</name>
    <dbReference type="NCBI Taxonomy" id="637910"/>
    <lineage>
        <taxon>Bacteria</taxon>
        <taxon>Pseudomonadati</taxon>
        <taxon>Pseudomonadota</taxon>
        <taxon>Gammaproteobacteria</taxon>
        <taxon>Enterobacterales</taxon>
        <taxon>Enterobacteriaceae</taxon>
        <taxon>Citrobacter</taxon>
    </lineage>
</organism>
<evidence type="ECO:0000313" key="3">
    <source>
        <dbReference type="Proteomes" id="UP000001889"/>
    </source>
</evidence>
<keyword evidence="3" id="KW-1185">Reference proteome</keyword>
<dbReference type="KEGG" id="cro:ROD_17261"/>
<evidence type="ECO:0000256" key="1">
    <source>
        <dbReference type="SAM" id="MobiDB-lite"/>
    </source>
</evidence>
<dbReference type="HOGENOM" id="CLU_203799_1_0_6"/>
<dbReference type="OrthoDB" id="6572685at2"/>
<feature type="region of interest" description="Disordered" evidence="1">
    <location>
        <begin position="1"/>
        <end position="26"/>
    </location>
</feature>
<sequence>MAVHPQQRVSLPTCQSHDSVRKTKSVRETVPDSWKLTRQQQAFIDSFSEEDKKKQ</sequence>
<protein>
    <submittedName>
        <fullName evidence="2">Uncharacterized protein</fullName>
    </submittedName>
</protein>
<feature type="compositionally biased region" description="Polar residues" evidence="1">
    <location>
        <begin position="7"/>
        <end position="17"/>
    </location>
</feature>
<dbReference type="STRING" id="637910.ROD_17261"/>
<dbReference type="RefSeq" id="WP_012905969.1">
    <property type="nucleotide sequence ID" value="NC_013716.1"/>
</dbReference>
<reference evidence="2 3" key="1">
    <citation type="journal article" date="2010" name="J. Bacteriol.">
        <title>The Citrobacter rodentium genome sequence reveals convergent evolution with human pathogenic Escherichia coli.</title>
        <authorList>
            <person name="Petty N.K."/>
            <person name="Bulgin R."/>
            <person name="Crepin V.F."/>
            <person name="Cerdeno-Tarraga A.M."/>
            <person name="Schroeder G.N."/>
            <person name="Quail M.A."/>
            <person name="Lennard N."/>
            <person name="Corton C."/>
            <person name="Barron A."/>
            <person name="Clark L."/>
            <person name="Toribio A.L."/>
            <person name="Parkhill J."/>
            <person name="Dougan G."/>
            <person name="Frankel G."/>
            <person name="Thomson N.R."/>
        </authorList>
    </citation>
    <scope>NUCLEOTIDE SEQUENCE [LARGE SCALE GENOMIC DNA]</scope>
    <source>
        <strain evidence="2 3">ICC168</strain>
    </source>
</reference>
<name>D2TL36_CITRI</name>
<accession>D2TL36</accession>
<gene>
    <name evidence="2" type="ordered locus">ROD_17261</name>
</gene>
<dbReference type="EMBL" id="FN543502">
    <property type="protein sequence ID" value="CBG88484.1"/>
    <property type="molecule type" value="Genomic_DNA"/>
</dbReference>
<dbReference type="Proteomes" id="UP000001889">
    <property type="component" value="Chromosome"/>
</dbReference>
<proteinExistence type="predicted"/>
<dbReference type="eggNOG" id="ENOG5031QQX">
    <property type="taxonomic scope" value="Bacteria"/>
</dbReference>
<evidence type="ECO:0000313" key="2">
    <source>
        <dbReference type="EMBL" id="CBG88484.1"/>
    </source>
</evidence>
<dbReference type="AlphaFoldDB" id="D2TL36"/>